<comment type="subcellular location">
    <subcellularLocation>
        <location evidence="1">Membrane</location>
        <topology evidence="1">Multi-pass membrane protein</topology>
    </subcellularLocation>
</comment>
<dbReference type="PANTHER" id="PTHR33048:SF47">
    <property type="entry name" value="INTEGRAL MEMBRANE PROTEIN-RELATED"/>
    <property type="match status" value="1"/>
</dbReference>
<feature type="region of interest" description="Disordered" evidence="6">
    <location>
        <begin position="296"/>
        <end position="383"/>
    </location>
</feature>
<name>A0A0F8A5F2_9HYPO</name>
<evidence type="ECO:0000256" key="7">
    <source>
        <dbReference type="SAM" id="Phobius"/>
    </source>
</evidence>
<keyword evidence="4 7" id="KW-0472">Membrane</keyword>
<gene>
    <name evidence="9" type="ORF">HIM_05418</name>
</gene>
<feature type="transmembrane region" description="Helical" evidence="7">
    <location>
        <begin position="51"/>
        <end position="74"/>
    </location>
</feature>
<accession>A0A0F8A5F2</accession>
<keyword evidence="3 7" id="KW-1133">Transmembrane helix</keyword>
<dbReference type="AlphaFoldDB" id="A0A0F8A5F2"/>
<sequence>MDAVPKFPPPNYDDRGPGIVACAVVAMAVSTIVVILRFWSRVVAASLIFWWDDWAMLLTLAVSHAFLAVNIWWTTIGLGRHAWMVPLDKVTTNAAANITGLTLYSTCIYLIKISALLLYARIFKRSSRAFLRSLAVVGGLMTCWWIMCAIIPWTFCRPWRKNVDPFLPGYCKPHTSWFLASAFINAFLDLVVLLLPTPAIWRLQMNTSKKISVTFVFLLGYSSAFLSFARFIIIVRDPDMLAAEGPTADPSWNLVPLLYLSMLEAPLAITALCAPSINQLVARAVKYRSLSSLFTTNPHPTPVAQSNGSGSNRKRSRDTADSGSSGRGPHSEKYSPSGPWPLSDASSTTAIADRIHLDSDEEQRVDIPKGAIQISRDIRVARQ</sequence>
<evidence type="ECO:0000256" key="5">
    <source>
        <dbReference type="ARBA" id="ARBA00038359"/>
    </source>
</evidence>
<proteinExistence type="inferred from homology"/>
<evidence type="ECO:0000256" key="3">
    <source>
        <dbReference type="ARBA" id="ARBA00022989"/>
    </source>
</evidence>
<evidence type="ECO:0000259" key="8">
    <source>
        <dbReference type="Pfam" id="PF20684"/>
    </source>
</evidence>
<evidence type="ECO:0000313" key="10">
    <source>
        <dbReference type="Proteomes" id="UP000054481"/>
    </source>
</evidence>
<feature type="compositionally biased region" description="Basic and acidic residues" evidence="6">
    <location>
        <begin position="353"/>
        <end position="367"/>
    </location>
</feature>
<evidence type="ECO:0000256" key="2">
    <source>
        <dbReference type="ARBA" id="ARBA00022692"/>
    </source>
</evidence>
<organism evidence="9 10">
    <name type="scientific">Hirsutella minnesotensis 3608</name>
    <dbReference type="NCBI Taxonomy" id="1043627"/>
    <lineage>
        <taxon>Eukaryota</taxon>
        <taxon>Fungi</taxon>
        <taxon>Dikarya</taxon>
        <taxon>Ascomycota</taxon>
        <taxon>Pezizomycotina</taxon>
        <taxon>Sordariomycetes</taxon>
        <taxon>Hypocreomycetidae</taxon>
        <taxon>Hypocreales</taxon>
        <taxon>Ophiocordycipitaceae</taxon>
        <taxon>Hirsutella</taxon>
    </lineage>
</organism>
<dbReference type="GO" id="GO:0016020">
    <property type="term" value="C:membrane"/>
    <property type="evidence" value="ECO:0007669"/>
    <property type="project" value="UniProtKB-SubCell"/>
</dbReference>
<feature type="transmembrane region" description="Helical" evidence="7">
    <location>
        <begin position="254"/>
        <end position="274"/>
    </location>
</feature>
<reference evidence="9 10" key="1">
    <citation type="journal article" date="2014" name="Genome Biol. Evol.">
        <title>Comparative genomics and transcriptomics analyses reveal divergent lifestyle features of nematode endoparasitic fungus Hirsutella minnesotensis.</title>
        <authorList>
            <person name="Lai Y."/>
            <person name="Liu K."/>
            <person name="Zhang X."/>
            <person name="Zhang X."/>
            <person name="Li K."/>
            <person name="Wang N."/>
            <person name="Shu C."/>
            <person name="Wu Y."/>
            <person name="Wang C."/>
            <person name="Bushley K.E."/>
            <person name="Xiang M."/>
            <person name="Liu X."/>
        </authorList>
    </citation>
    <scope>NUCLEOTIDE SEQUENCE [LARGE SCALE GENOMIC DNA]</scope>
    <source>
        <strain evidence="9 10">3608</strain>
    </source>
</reference>
<dbReference type="InterPro" id="IPR049326">
    <property type="entry name" value="Rhodopsin_dom_fungi"/>
</dbReference>
<dbReference type="OrthoDB" id="4912596at2759"/>
<keyword evidence="2 7" id="KW-0812">Transmembrane</keyword>
<dbReference type="InterPro" id="IPR052337">
    <property type="entry name" value="SAT4-like"/>
</dbReference>
<protein>
    <recommendedName>
        <fullName evidence="8">Rhodopsin domain-containing protein</fullName>
    </recommendedName>
</protein>
<dbReference type="EMBL" id="KQ030519">
    <property type="protein sequence ID" value="KJZ75224.1"/>
    <property type="molecule type" value="Genomic_DNA"/>
</dbReference>
<comment type="similarity">
    <text evidence="5">Belongs to the SAT4 family.</text>
</comment>
<evidence type="ECO:0000256" key="4">
    <source>
        <dbReference type="ARBA" id="ARBA00023136"/>
    </source>
</evidence>
<dbReference type="Pfam" id="PF20684">
    <property type="entry name" value="Fung_rhodopsin"/>
    <property type="match status" value="1"/>
</dbReference>
<evidence type="ECO:0000256" key="1">
    <source>
        <dbReference type="ARBA" id="ARBA00004141"/>
    </source>
</evidence>
<feature type="transmembrane region" description="Helical" evidence="7">
    <location>
        <begin position="18"/>
        <end position="39"/>
    </location>
</feature>
<dbReference type="Proteomes" id="UP000054481">
    <property type="component" value="Unassembled WGS sequence"/>
</dbReference>
<feature type="transmembrane region" description="Helical" evidence="7">
    <location>
        <begin position="131"/>
        <end position="155"/>
    </location>
</feature>
<feature type="transmembrane region" description="Helical" evidence="7">
    <location>
        <begin position="175"/>
        <end position="201"/>
    </location>
</feature>
<keyword evidence="10" id="KW-1185">Reference proteome</keyword>
<evidence type="ECO:0000256" key="6">
    <source>
        <dbReference type="SAM" id="MobiDB-lite"/>
    </source>
</evidence>
<feature type="transmembrane region" description="Helical" evidence="7">
    <location>
        <begin position="94"/>
        <end position="119"/>
    </location>
</feature>
<feature type="transmembrane region" description="Helical" evidence="7">
    <location>
        <begin position="213"/>
        <end position="234"/>
    </location>
</feature>
<evidence type="ECO:0000313" key="9">
    <source>
        <dbReference type="EMBL" id="KJZ75224.1"/>
    </source>
</evidence>
<dbReference type="PANTHER" id="PTHR33048">
    <property type="entry name" value="PTH11-LIKE INTEGRAL MEMBRANE PROTEIN (AFU_ORTHOLOGUE AFUA_5G11245)"/>
    <property type="match status" value="1"/>
</dbReference>
<feature type="domain" description="Rhodopsin" evidence="8">
    <location>
        <begin position="36"/>
        <end position="282"/>
    </location>
</feature>